<keyword evidence="3" id="KW-0143">Chaperone</keyword>
<dbReference type="Proteomes" id="UP001500493">
    <property type="component" value="Unassembled WGS sequence"/>
</dbReference>
<dbReference type="CDD" id="cd20268">
    <property type="entry name" value="Complex1_LYR_SDHAF1_LYRM8"/>
    <property type="match status" value="1"/>
</dbReference>
<protein>
    <submittedName>
        <fullName evidence="8">Complex 1 protein (LYR family)</fullName>
    </submittedName>
</protein>
<keyword evidence="9" id="KW-1185">Reference proteome</keyword>
<gene>
    <name evidence="7" type="ORF">Q4I29_002777</name>
    <name evidence="8" type="ORF">Q4I32_002872</name>
</gene>
<comment type="similarity">
    <text evidence="4">Belongs to the complex I LYR family. SDHAF1 subfamily.</text>
</comment>
<evidence type="ECO:0000256" key="5">
    <source>
        <dbReference type="SAM" id="MobiDB-lite"/>
    </source>
</evidence>
<dbReference type="PANTHER" id="PTHR13675:SF1">
    <property type="entry name" value="SUCCINATE DEHYDROGENASE ASSEMBLY FACTOR 1, MITOCHONDRIAL"/>
    <property type="match status" value="1"/>
</dbReference>
<evidence type="ECO:0000313" key="10">
    <source>
        <dbReference type="Proteomes" id="UP001500493"/>
    </source>
</evidence>
<feature type="region of interest" description="Disordered" evidence="5">
    <location>
        <begin position="275"/>
        <end position="310"/>
    </location>
</feature>
<comment type="subcellular location">
    <subcellularLocation>
        <location evidence="1">Mitochondrion matrix</location>
    </subcellularLocation>
</comment>
<dbReference type="InterPro" id="IPR008011">
    <property type="entry name" value="Complex1_LYR_dom"/>
</dbReference>
<dbReference type="GO" id="GO:0034553">
    <property type="term" value="P:mitochondrial respiratory chain complex II assembly"/>
    <property type="evidence" value="ECO:0007669"/>
    <property type="project" value="InterPro"/>
</dbReference>
<evidence type="ECO:0000256" key="2">
    <source>
        <dbReference type="ARBA" id="ARBA00023128"/>
    </source>
</evidence>
<feature type="domain" description="Complex 1 LYR protein" evidence="6">
    <location>
        <begin position="315"/>
        <end position="374"/>
    </location>
</feature>
<organism evidence="8 10">
    <name type="scientific">Leishmania shawi</name>
    <dbReference type="NCBI Taxonomy" id="5680"/>
    <lineage>
        <taxon>Eukaryota</taxon>
        <taxon>Discoba</taxon>
        <taxon>Euglenozoa</taxon>
        <taxon>Kinetoplastea</taxon>
        <taxon>Metakinetoplastina</taxon>
        <taxon>Trypanosomatida</taxon>
        <taxon>Trypanosomatidae</taxon>
        <taxon>Leishmaniinae</taxon>
        <taxon>Leishmania</taxon>
        <taxon>Leishmania guyanensis species complex</taxon>
    </lineage>
</organism>
<dbReference type="InterPro" id="IPR045295">
    <property type="entry name" value="Complex1_LYR_SDHAF1_LYRM8"/>
</dbReference>
<accession>A0AAW3BZI7</accession>
<keyword evidence="2" id="KW-0496">Mitochondrion</keyword>
<dbReference type="Pfam" id="PF05347">
    <property type="entry name" value="Complex1_LYR"/>
    <property type="match status" value="1"/>
</dbReference>
<evidence type="ECO:0000259" key="6">
    <source>
        <dbReference type="Pfam" id="PF05347"/>
    </source>
</evidence>
<evidence type="ECO:0000256" key="1">
    <source>
        <dbReference type="ARBA" id="ARBA00004305"/>
    </source>
</evidence>
<evidence type="ECO:0000313" key="8">
    <source>
        <dbReference type="EMBL" id="KAL0527445.1"/>
    </source>
</evidence>
<proteinExistence type="inferred from homology"/>
<evidence type="ECO:0000313" key="7">
    <source>
        <dbReference type="EMBL" id="KAL0507686.1"/>
    </source>
</evidence>
<sequence>MIALCTRTSERACIHDVPLLFPSRCRGVLRFHLDSRSAVNNKYARDGTRRCPGTASMSVCGSLSFIAVVRTLLTSYQPTLFLTFLASRCPSLYLQSSENKKTSEGTFRKAHVIMRACLHLTRVTRHQRHDKGGNAHNFPFDTLTKVYRDTMYVPQERYRGNPMHPERGAEALLSPVVPSRRSNVTNHVGNIGVMSSAATKLSEWMEQQQQQHPEKEHINDYEGIGHESATASCATPIVRRRAAPSSPSLVSSSAAVATEESHVDDEVIRRRLRTHLFSAKKPSERQATAGKPPTASPATTETGAASPRRSGVQVEILSVYRSMLREVSRIQDADTRRNLSAYIREEYDKQRDIPRKNIMKIEWKLNYSKRKLDELRAMGKDTKFTMMR</sequence>
<evidence type="ECO:0000313" key="9">
    <source>
        <dbReference type="Proteomes" id="UP001443563"/>
    </source>
</evidence>
<evidence type="ECO:0000256" key="4">
    <source>
        <dbReference type="ARBA" id="ARBA00025715"/>
    </source>
</evidence>
<evidence type="ECO:0000256" key="3">
    <source>
        <dbReference type="ARBA" id="ARBA00023186"/>
    </source>
</evidence>
<name>A0AAW3BZI7_9TRYP</name>
<dbReference type="PANTHER" id="PTHR13675">
    <property type="entry name" value="LYR MOTIF-CONTAINING PROTEIN 2"/>
    <property type="match status" value="1"/>
</dbReference>
<dbReference type="Proteomes" id="UP001443563">
    <property type="component" value="Unassembled WGS sequence"/>
</dbReference>
<dbReference type="EMBL" id="JBAMZM010000019">
    <property type="protein sequence ID" value="KAL0507686.1"/>
    <property type="molecule type" value="Genomic_DNA"/>
</dbReference>
<comment type="caution">
    <text evidence="8">The sequence shown here is derived from an EMBL/GenBank/DDBJ whole genome shotgun (WGS) entry which is preliminary data.</text>
</comment>
<dbReference type="EMBL" id="JBAMZJ010000019">
    <property type="protein sequence ID" value="KAL0527445.1"/>
    <property type="molecule type" value="Genomic_DNA"/>
</dbReference>
<dbReference type="GO" id="GO:0005759">
    <property type="term" value="C:mitochondrial matrix"/>
    <property type="evidence" value="ECO:0007669"/>
    <property type="project" value="UniProtKB-SubCell"/>
</dbReference>
<dbReference type="AlphaFoldDB" id="A0AAW3BZI7"/>
<reference evidence="8 9" key="1">
    <citation type="submission" date="2024-02" db="EMBL/GenBank/DDBJ databases">
        <title>FIRST GENOME SEQUENCES OF Leishmania (Viannia) shawi, Leishmania (Viannia) lindenbergi AND Leishmania (Viannia) utingensis.</title>
        <authorList>
            <person name="Resadore F."/>
            <person name="Custodio M.G.F."/>
            <person name="Boite M.C."/>
            <person name="Cupolillo E."/>
            <person name="Ferreira G.E.M."/>
        </authorList>
    </citation>
    <scope>NUCLEOTIDE SEQUENCE</scope>
    <source>
        <strain evidence="7 9">MCEB/BR/1984/M8408</strain>
        <strain evidence="8">MHOM/BR/2013/18 LTA MLF</strain>
    </source>
</reference>